<feature type="compositionally biased region" description="Basic and acidic residues" evidence="9">
    <location>
        <begin position="848"/>
        <end position="862"/>
    </location>
</feature>
<feature type="compositionally biased region" description="Polar residues" evidence="9">
    <location>
        <begin position="694"/>
        <end position="711"/>
    </location>
</feature>
<protein>
    <recommendedName>
        <fullName evidence="13">Lymphoid-restricted membrane protein</fullName>
    </recommendedName>
</protein>
<feature type="compositionally biased region" description="Polar residues" evidence="9">
    <location>
        <begin position="738"/>
        <end position="752"/>
    </location>
</feature>
<dbReference type="Gene3D" id="1.10.287.1490">
    <property type="match status" value="1"/>
</dbReference>
<evidence type="ECO:0000313" key="11">
    <source>
        <dbReference type="EMBL" id="RLU24231.1"/>
    </source>
</evidence>
<dbReference type="GO" id="GO:0005737">
    <property type="term" value="C:cytoplasm"/>
    <property type="evidence" value="ECO:0007669"/>
    <property type="project" value="UniProtKB-SubCell"/>
</dbReference>
<feature type="region of interest" description="Disordered" evidence="9">
    <location>
        <begin position="731"/>
        <end position="766"/>
    </location>
</feature>
<evidence type="ECO:0000256" key="2">
    <source>
        <dbReference type="ARBA" id="ARBA00004496"/>
    </source>
</evidence>
<organism evidence="11 12">
    <name type="scientific">Ooceraea biroi</name>
    <name type="common">Clonal raider ant</name>
    <name type="synonym">Cerapachys biroi</name>
    <dbReference type="NCBI Taxonomy" id="2015173"/>
    <lineage>
        <taxon>Eukaryota</taxon>
        <taxon>Metazoa</taxon>
        <taxon>Ecdysozoa</taxon>
        <taxon>Arthropoda</taxon>
        <taxon>Hexapoda</taxon>
        <taxon>Insecta</taxon>
        <taxon>Pterygota</taxon>
        <taxon>Neoptera</taxon>
        <taxon>Endopterygota</taxon>
        <taxon>Hymenoptera</taxon>
        <taxon>Apocrita</taxon>
        <taxon>Aculeata</taxon>
        <taxon>Formicoidea</taxon>
        <taxon>Formicidae</taxon>
        <taxon>Dorylinae</taxon>
        <taxon>Ooceraea</taxon>
    </lineage>
</organism>
<comment type="caution">
    <text evidence="11">The sequence shown here is derived from an EMBL/GenBank/DDBJ whole genome shotgun (WGS) entry which is preliminary data.</text>
</comment>
<name>A0A3L8DV13_OOCBI</name>
<feature type="region of interest" description="Disordered" evidence="9">
    <location>
        <begin position="691"/>
        <end position="719"/>
    </location>
</feature>
<keyword evidence="6 8" id="KW-0175">Coiled coil</keyword>
<dbReference type="PANTHER" id="PTHR15352">
    <property type="entry name" value="LYMPHOID-RESTRICTED MEMBRANE PROTEIN, JAW1"/>
    <property type="match status" value="1"/>
</dbReference>
<keyword evidence="4 10" id="KW-0812">Transmembrane</keyword>
<feature type="region of interest" description="Disordered" evidence="9">
    <location>
        <begin position="779"/>
        <end position="805"/>
    </location>
</feature>
<comment type="subcellular location">
    <subcellularLocation>
        <location evidence="2">Cytoplasm</location>
    </subcellularLocation>
    <subcellularLocation>
        <location evidence="1">Membrane</location>
        <topology evidence="1">Single-pass membrane protein</topology>
    </subcellularLocation>
</comment>
<evidence type="ECO:0000313" key="12">
    <source>
        <dbReference type="Proteomes" id="UP000279307"/>
    </source>
</evidence>
<evidence type="ECO:0000256" key="9">
    <source>
        <dbReference type="SAM" id="MobiDB-lite"/>
    </source>
</evidence>
<evidence type="ECO:0000256" key="10">
    <source>
        <dbReference type="SAM" id="Phobius"/>
    </source>
</evidence>
<keyword evidence="7 10" id="KW-0472">Membrane</keyword>
<dbReference type="Pfam" id="PF05781">
    <property type="entry name" value="MRVI1"/>
    <property type="match status" value="1"/>
</dbReference>
<dbReference type="InterPro" id="IPR008677">
    <property type="entry name" value="MRVI1"/>
</dbReference>
<feature type="compositionally biased region" description="Basic and acidic residues" evidence="9">
    <location>
        <begin position="874"/>
        <end position="894"/>
    </location>
</feature>
<evidence type="ECO:0000256" key="8">
    <source>
        <dbReference type="SAM" id="Coils"/>
    </source>
</evidence>
<evidence type="ECO:0000256" key="7">
    <source>
        <dbReference type="ARBA" id="ARBA00023136"/>
    </source>
</evidence>
<keyword evidence="5 10" id="KW-1133">Transmembrane helix</keyword>
<feature type="compositionally biased region" description="Polar residues" evidence="9">
    <location>
        <begin position="650"/>
        <end position="668"/>
    </location>
</feature>
<dbReference type="Proteomes" id="UP000279307">
    <property type="component" value="Chromosome 4"/>
</dbReference>
<proteinExistence type="predicted"/>
<evidence type="ECO:0000256" key="3">
    <source>
        <dbReference type="ARBA" id="ARBA00022490"/>
    </source>
</evidence>
<evidence type="ECO:0008006" key="13">
    <source>
        <dbReference type="Google" id="ProtNLM"/>
    </source>
</evidence>
<feature type="compositionally biased region" description="Polar residues" evidence="9">
    <location>
        <begin position="834"/>
        <end position="843"/>
    </location>
</feature>
<accession>A0A3L8DV13</accession>
<feature type="coiled-coil region" evidence="8">
    <location>
        <begin position="142"/>
        <end position="232"/>
    </location>
</feature>
<feature type="region of interest" description="Disordered" evidence="9">
    <location>
        <begin position="834"/>
        <end position="902"/>
    </location>
</feature>
<evidence type="ECO:0000256" key="6">
    <source>
        <dbReference type="ARBA" id="ARBA00023054"/>
    </source>
</evidence>
<dbReference type="PANTHER" id="PTHR15352:SF1">
    <property type="entry name" value="KASH5-LIKE COILED-COIL DOMAIN-CONTAINING PROTEIN"/>
    <property type="match status" value="1"/>
</dbReference>
<evidence type="ECO:0000256" key="4">
    <source>
        <dbReference type="ARBA" id="ARBA00022692"/>
    </source>
</evidence>
<feature type="region of interest" description="Disordered" evidence="9">
    <location>
        <begin position="650"/>
        <end position="669"/>
    </location>
</feature>
<gene>
    <name evidence="11" type="ORF">DMN91_004441</name>
</gene>
<evidence type="ECO:0000256" key="5">
    <source>
        <dbReference type="ARBA" id="ARBA00022989"/>
    </source>
</evidence>
<feature type="transmembrane region" description="Helical" evidence="10">
    <location>
        <begin position="1349"/>
        <end position="1367"/>
    </location>
</feature>
<feature type="compositionally biased region" description="Polar residues" evidence="9">
    <location>
        <begin position="561"/>
        <end position="587"/>
    </location>
</feature>
<sequence length="1400" mass="157710">MSATRVMGVNEAELENVLQQIFVECEASMSVSTSPDSTVSIGEDVPVSRIVEYIKNQLRSWSIDNLVELWKCLVAASTNGRVSLQQFKQATKCWITKAQQVPSLQDGNNNAQERVYIIDDADSSMTMDMDKDVIEVELRMRLREVNDENMLLRDELERHEATIETLKLQCNINEKQLDRYIQKCQQLEKENDEQRDKLNEAMRNEKTLASALRRSTKEYKDLLKQLEAAEIEVQAIPSLKDKVEKISKEKVICLRQITKLQEEFNEREDECKQLKVTVTELKDASSNMKDTYEFTIRNLREKNRQLVDENVELQSSLLNGEGNSTSPIPDTDGCCTHSTPYKPEKVERQDSLYAELIASGFAVECSKNESCKLELEEELEQYDTAISAISEQLEKVVQAFVTMRGSSNAVPRSDSQDADAKTRSIEALEHKIAFLLHMATEEITKRSTEDASTLLRADAANPTENLHQFGVSNFHDALARAQPSAKAKTDLWPITPQCVESNKDNDSDPFLRVIKTFRNSRIIDPIVEELNEIIEDTLNSLTTRKDQSSAYGNSRHRSVHTLPSHSQALQPSSLSTEDYSSCQSSETNTSDALFAQGDGLKQEDKKFVTEPGDVPDQEKLIDLEENPREMPRISSILQVNAEAFKIASSEMNSKSSQIPEVSSASKSTSPRRKISVYCRSFDVVAVQDSRENQGSDFAVRQSTSNSAAQTNEIDEKDENNLFNYQFNHGYRNAKNESDSSNDSTPQKQFRNSQLEDEPLAEQAVPRKIHLAPTRLILPQEGKNDVNGTIDCASSAGGREENDNASSVCSSSTFFEVDNCDTLDSVPLEIESRSATLTQEQLTPSCLIPHDRSDSAKFADSEGPHSQVSVLRASSESRPRVERSVDNQMSSREDSSLGSDSECEAAASAAGDRFIDEKSADEVDKAASAVSSTLSRDSTFTRVAPYTNAQKDEKTHDKDVKKRRQRLLIARRSLSEGELKCPQECHCERNNSAQGIAPIQRENNQPRVFPSLTDIRLQEFGIANLSDTELSNKENLNELELQKRYIAFSLCLCTDRVTLPRRVAMSLRQRDQSEKNLSNEVQKMQQDIQDLAPLCTDRESVERVERVRHQLDMIARCAHRVSCVAETLGAVHQELRVSRAVLLADRYLQVLQSRCEKLASNIAETKRILIENNIVIEENSAELGDDLPRIKYRSSTPVNNRSSMMMARRRASIATMSRPMGAQDVIKDTVRQRNSVSGRMTLRRPSFTSESPKWEVEKLNRTDSSNSIGELRGIFEQAEVRRSSTEENNNMLRLSHCNSKSVINCTVVDEIWSNEKEETSAEHLALNKNADPDCSRPLVRSSQVFRLRNISWRMMLCGILIFFLGFFVNQTISSNVCSLNGWSIEDILGGYIRRTAAPHPM</sequence>
<feature type="coiled-coil region" evidence="8">
    <location>
        <begin position="257"/>
        <end position="316"/>
    </location>
</feature>
<dbReference type="GO" id="GO:0016020">
    <property type="term" value="C:membrane"/>
    <property type="evidence" value="ECO:0007669"/>
    <property type="project" value="UniProtKB-SubCell"/>
</dbReference>
<reference evidence="11 12" key="1">
    <citation type="journal article" date="2018" name="Genome Res.">
        <title>The genomic architecture and molecular evolution of ant odorant receptors.</title>
        <authorList>
            <person name="McKenzie S.K."/>
            <person name="Kronauer D.J.C."/>
        </authorList>
    </citation>
    <scope>NUCLEOTIDE SEQUENCE [LARGE SCALE GENOMIC DNA]</scope>
    <source>
        <strain evidence="11">Clonal line C1</strain>
    </source>
</reference>
<dbReference type="EMBL" id="QOIP01000004">
    <property type="protein sequence ID" value="RLU24231.1"/>
    <property type="molecule type" value="Genomic_DNA"/>
</dbReference>
<keyword evidence="3" id="KW-0963">Cytoplasm</keyword>
<dbReference type="OrthoDB" id="10062605at2759"/>
<feature type="region of interest" description="Disordered" evidence="9">
    <location>
        <begin position="545"/>
        <end position="587"/>
    </location>
</feature>
<evidence type="ECO:0000256" key="1">
    <source>
        <dbReference type="ARBA" id="ARBA00004167"/>
    </source>
</evidence>